<dbReference type="CDD" id="cd19438">
    <property type="entry name" value="lipocalin_Blc-like"/>
    <property type="match status" value="1"/>
</dbReference>
<dbReference type="AlphaFoldDB" id="Q6BN51"/>
<feature type="signal peptide" evidence="2">
    <location>
        <begin position="1"/>
        <end position="32"/>
    </location>
</feature>
<dbReference type="KEGG" id="dha:DEHA2F00176g"/>
<evidence type="ECO:0000256" key="1">
    <source>
        <dbReference type="ARBA" id="ARBA00006889"/>
    </source>
</evidence>
<evidence type="ECO:0000313" key="5">
    <source>
        <dbReference type="Proteomes" id="UP000000599"/>
    </source>
</evidence>
<dbReference type="SUPFAM" id="SSF50814">
    <property type="entry name" value="Lipocalins"/>
    <property type="match status" value="1"/>
</dbReference>
<gene>
    <name evidence="4" type="ordered locus">DEHA2F00176g</name>
</gene>
<dbReference type="RefSeq" id="XP_460369.1">
    <property type="nucleotide sequence ID" value="XM_460369.1"/>
</dbReference>
<dbReference type="Pfam" id="PF08212">
    <property type="entry name" value="Lipocalin_2"/>
    <property type="match status" value="1"/>
</dbReference>
<keyword evidence="2" id="KW-0732">Signal</keyword>
<dbReference type="GeneID" id="2903934"/>
<evidence type="ECO:0000259" key="3">
    <source>
        <dbReference type="Pfam" id="PF08212"/>
    </source>
</evidence>
<dbReference type="OrthoDB" id="565904at2759"/>
<dbReference type="InterPro" id="IPR022271">
    <property type="entry name" value="Lipocalin_ApoD"/>
</dbReference>
<dbReference type="InParanoid" id="Q6BN51"/>
<dbReference type="HOGENOM" id="CLU_068449_3_1_1"/>
<dbReference type="Proteomes" id="UP000000599">
    <property type="component" value="Chromosome F"/>
</dbReference>
<keyword evidence="5" id="KW-1185">Reference proteome</keyword>
<dbReference type="GO" id="GO:0006950">
    <property type="term" value="P:response to stress"/>
    <property type="evidence" value="ECO:0007669"/>
    <property type="project" value="UniProtKB-ARBA"/>
</dbReference>
<organism evidence="4 5">
    <name type="scientific">Debaryomyces hansenii (strain ATCC 36239 / CBS 767 / BCRC 21394 / JCM 1990 / NBRC 0083 / IGC 2968)</name>
    <name type="common">Yeast</name>
    <name type="synonym">Torulaspora hansenii</name>
    <dbReference type="NCBI Taxonomy" id="284592"/>
    <lineage>
        <taxon>Eukaryota</taxon>
        <taxon>Fungi</taxon>
        <taxon>Dikarya</taxon>
        <taxon>Ascomycota</taxon>
        <taxon>Saccharomycotina</taxon>
        <taxon>Pichiomycetes</taxon>
        <taxon>Debaryomycetaceae</taxon>
        <taxon>Debaryomyces</taxon>
    </lineage>
</organism>
<dbReference type="VEuPathDB" id="FungiDB:DEHA2F00176g"/>
<feature type="domain" description="Lipocalin/cytosolic fatty-acid binding" evidence="3">
    <location>
        <begin position="43"/>
        <end position="190"/>
    </location>
</feature>
<evidence type="ECO:0000313" key="4">
    <source>
        <dbReference type="EMBL" id="CAG88663.1"/>
    </source>
</evidence>
<dbReference type="InterPro" id="IPR012674">
    <property type="entry name" value="Calycin"/>
</dbReference>
<dbReference type="PANTHER" id="PTHR10612">
    <property type="entry name" value="APOLIPOPROTEIN D"/>
    <property type="match status" value="1"/>
</dbReference>
<protein>
    <submittedName>
        <fullName evidence="4">DEHA2F00176p</fullName>
    </submittedName>
</protein>
<proteinExistence type="inferred from homology"/>
<dbReference type="InterPro" id="IPR047202">
    <property type="entry name" value="Lipocalin_Blc-like_dom"/>
</dbReference>
<dbReference type="eggNOG" id="KOG4824">
    <property type="taxonomic scope" value="Eukaryota"/>
</dbReference>
<reference evidence="4 5" key="1">
    <citation type="journal article" date="2004" name="Nature">
        <title>Genome evolution in yeasts.</title>
        <authorList>
            <consortium name="Genolevures"/>
            <person name="Dujon B."/>
            <person name="Sherman D."/>
            <person name="Fischer G."/>
            <person name="Durrens P."/>
            <person name="Casaregola S."/>
            <person name="Lafontaine I."/>
            <person name="de Montigny J."/>
            <person name="Marck C."/>
            <person name="Neuveglise C."/>
            <person name="Talla E."/>
            <person name="Goffard N."/>
            <person name="Frangeul L."/>
            <person name="Aigle M."/>
            <person name="Anthouard V."/>
            <person name="Babour A."/>
            <person name="Barbe V."/>
            <person name="Barnay S."/>
            <person name="Blanchin S."/>
            <person name="Beckerich J.M."/>
            <person name="Beyne E."/>
            <person name="Bleykasten C."/>
            <person name="Boisrame A."/>
            <person name="Boyer J."/>
            <person name="Cattolico L."/>
            <person name="Confanioleri F."/>
            <person name="de Daruvar A."/>
            <person name="Despons L."/>
            <person name="Fabre E."/>
            <person name="Fairhead C."/>
            <person name="Ferry-Dumazet H."/>
            <person name="Groppi A."/>
            <person name="Hantraye F."/>
            <person name="Hennequin C."/>
            <person name="Jauniaux N."/>
            <person name="Joyet P."/>
            <person name="Kachouri R."/>
            <person name="Kerrest A."/>
            <person name="Koszul R."/>
            <person name="Lemaire M."/>
            <person name="Lesur I."/>
            <person name="Ma L."/>
            <person name="Muller H."/>
            <person name="Nicaud J.M."/>
            <person name="Nikolski M."/>
            <person name="Oztas S."/>
            <person name="Ozier-Kalogeropoulos O."/>
            <person name="Pellenz S."/>
            <person name="Potier S."/>
            <person name="Richard G.F."/>
            <person name="Straub M.L."/>
            <person name="Suleau A."/>
            <person name="Swennene D."/>
            <person name="Tekaia F."/>
            <person name="Wesolowski-Louvel M."/>
            <person name="Westhof E."/>
            <person name="Wirth B."/>
            <person name="Zeniou-Meyer M."/>
            <person name="Zivanovic I."/>
            <person name="Bolotin-Fukuhara M."/>
            <person name="Thierry A."/>
            <person name="Bouchier C."/>
            <person name="Caudron B."/>
            <person name="Scarpelli C."/>
            <person name="Gaillardin C."/>
            <person name="Weissenbach J."/>
            <person name="Wincker P."/>
            <person name="Souciet J.L."/>
        </authorList>
    </citation>
    <scope>NUCLEOTIDE SEQUENCE [LARGE SCALE GENOMIC DNA]</scope>
    <source>
        <strain evidence="5">ATCC 36239 / CBS 767 / BCRC 21394 / JCM 1990 / NBRC 0083 / IGC 2968</strain>
    </source>
</reference>
<evidence type="ECO:0000256" key="2">
    <source>
        <dbReference type="PIRNR" id="PIRNR036893"/>
    </source>
</evidence>
<name>Q6BN51_DEBHA</name>
<dbReference type="PROSITE" id="PS00213">
    <property type="entry name" value="LIPOCALIN"/>
    <property type="match status" value="1"/>
</dbReference>
<dbReference type="InterPro" id="IPR022272">
    <property type="entry name" value="Lipocalin_CS"/>
</dbReference>
<dbReference type="EMBL" id="CR382138">
    <property type="protein sequence ID" value="CAG88663.1"/>
    <property type="molecule type" value="Genomic_DNA"/>
</dbReference>
<dbReference type="Gene3D" id="2.40.128.20">
    <property type="match status" value="1"/>
</dbReference>
<dbReference type="PANTHER" id="PTHR10612:SF34">
    <property type="entry name" value="APOLIPOPROTEIN D"/>
    <property type="match status" value="1"/>
</dbReference>
<accession>Q6BN51</accession>
<dbReference type="PIRSF" id="PIRSF036893">
    <property type="entry name" value="Lipocalin_ApoD"/>
    <property type="match status" value="1"/>
</dbReference>
<feature type="chain" id="PRO_5013433693" evidence="2">
    <location>
        <begin position="33"/>
        <end position="193"/>
    </location>
</feature>
<dbReference type="InterPro" id="IPR000566">
    <property type="entry name" value="Lipocln_cytosolic_FA-bd_dom"/>
</dbReference>
<dbReference type="InterPro" id="IPR002446">
    <property type="entry name" value="Lipocalin_bac"/>
</dbReference>
<sequence length="193" mass="22382">MLNNFRIFDSSWSKRVLVALLIASILLIPVHTKKEEMPVVEKIELDKYLGKWYEIARKPFLFQKKCYSNVSAKYSLNDNANINVDNSCYSKDGKLRQAIGEAFTQNPPFNSKLKVSFLPKAIRFLPIGRGDYWILKIDDNYQTVLVGGPSRKYMWILSRSQNHDEIVVQDYLDYAKEIGFDVSDIIMTKQTNE</sequence>
<dbReference type="PRINTS" id="PR01171">
    <property type="entry name" value="BCTLIPOCALIN"/>
</dbReference>
<comment type="similarity">
    <text evidence="1 2">Belongs to the calycin superfamily. Lipocalin family.</text>
</comment>